<dbReference type="InterPro" id="IPR045851">
    <property type="entry name" value="AMP-bd_C_sf"/>
</dbReference>
<dbReference type="PANTHER" id="PTHR43201">
    <property type="entry name" value="ACYL-COA SYNTHETASE"/>
    <property type="match status" value="1"/>
</dbReference>
<dbReference type="Pfam" id="PF13193">
    <property type="entry name" value="AMP-binding_C"/>
    <property type="match status" value="1"/>
</dbReference>
<dbReference type="Pfam" id="PF00501">
    <property type="entry name" value="AMP-binding"/>
    <property type="match status" value="1"/>
</dbReference>
<name>A0AAE0GYD0_9CHLO</name>
<organism evidence="5 6">
    <name type="scientific">Cymbomonas tetramitiformis</name>
    <dbReference type="NCBI Taxonomy" id="36881"/>
    <lineage>
        <taxon>Eukaryota</taxon>
        <taxon>Viridiplantae</taxon>
        <taxon>Chlorophyta</taxon>
        <taxon>Pyramimonadophyceae</taxon>
        <taxon>Pyramimonadales</taxon>
        <taxon>Pyramimonadaceae</taxon>
        <taxon>Cymbomonas</taxon>
    </lineage>
</organism>
<gene>
    <name evidence="5" type="ORF">CYMTET_5838</name>
</gene>
<evidence type="ECO:0000259" key="3">
    <source>
        <dbReference type="Pfam" id="PF00501"/>
    </source>
</evidence>
<feature type="domain" description="AMP-binding enzyme C-terminal" evidence="4">
    <location>
        <begin position="199"/>
        <end position="272"/>
    </location>
</feature>
<comment type="similarity">
    <text evidence="1">Belongs to the ATP-dependent AMP-binding enzyme family.</text>
</comment>
<dbReference type="InterPro" id="IPR042099">
    <property type="entry name" value="ANL_N_sf"/>
</dbReference>
<dbReference type="InterPro" id="IPR000873">
    <property type="entry name" value="AMP-dep_synth/lig_dom"/>
</dbReference>
<dbReference type="PANTHER" id="PTHR43201:SF5">
    <property type="entry name" value="MEDIUM-CHAIN ACYL-COA LIGASE ACSF2, MITOCHONDRIAL"/>
    <property type="match status" value="1"/>
</dbReference>
<dbReference type="GO" id="GO:0006631">
    <property type="term" value="P:fatty acid metabolic process"/>
    <property type="evidence" value="ECO:0007669"/>
    <property type="project" value="TreeGrafter"/>
</dbReference>
<dbReference type="Gene3D" id="3.40.50.12780">
    <property type="entry name" value="N-terminal domain of ligase-like"/>
    <property type="match status" value="1"/>
</dbReference>
<keyword evidence="6" id="KW-1185">Reference proteome</keyword>
<sequence length="296" mass="32804">MLQGATTWIEPKFDPVRLLQLVERNSISWTFLVPTQIYRLLSQLQNKKTRTESIRTIVYGAAPILKSQIELAIDCFGPVFLQLYGQSECPNFVTMLSKDDHSNEALLTSCGQACPTADVRIANAGGEELAIGEVGELQVRSSYTMQEYYTETELTEAAFDGDWLRTGDVEYQNESGHIFIVDRTKDLIISGGMNVYSKEVEEVLVSHPNIHAAAVIGVPDADWGEAVHAFIVVDEAPDPADVKTYCDSKLGKYKTPKSFCAIESLPTTPYGKIDKKALRVLFGEKHQTKNSTGMTI</sequence>
<feature type="domain" description="AMP-dependent synthetase/ligase" evidence="3">
    <location>
        <begin position="2"/>
        <end position="149"/>
    </location>
</feature>
<dbReference type="SUPFAM" id="SSF56801">
    <property type="entry name" value="Acetyl-CoA synthetase-like"/>
    <property type="match status" value="1"/>
</dbReference>
<dbReference type="AlphaFoldDB" id="A0AAE0GYD0"/>
<dbReference type="EMBL" id="LGRX02001216">
    <property type="protein sequence ID" value="KAK3286612.1"/>
    <property type="molecule type" value="Genomic_DNA"/>
</dbReference>
<evidence type="ECO:0000313" key="5">
    <source>
        <dbReference type="EMBL" id="KAK3286612.1"/>
    </source>
</evidence>
<keyword evidence="2" id="KW-0436">Ligase</keyword>
<protein>
    <submittedName>
        <fullName evidence="5">Uncharacterized protein</fullName>
    </submittedName>
</protein>
<reference evidence="5 6" key="1">
    <citation type="journal article" date="2015" name="Genome Biol. Evol.">
        <title>Comparative Genomics of a Bacterivorous Green Alga Reveals Evolutionary Causalities and Consequences of Phago-Mixotrophic Mode of Nutrition.</title>
        <authorList>
            <person name="Burns J.A."/>
            <person name="Paasch A."/>
            <person name="Narechania A."/>
            <person name="Kim E."/>
        </authorList>
    </citation>
    <scope>NUCLEOTIDE SEQUENCE [LARGE SCALE GENOMIC DNA]</scope>
    <source>
        <strain evidence="5 6">PLY_AMNH</strain>
    </source>
</reference>
<dbReference type="FunFam" id="3.30.300.30:FF:000008">
    <property type="entry name" value="2,3-dihydroxybenzoate-AMP ligase"/>
    <property type="match status" value="1"/>
</dbReference>
<dbReference type="GO" id="GO:0031956">
    <property type="term" value="F:medium-chain fatty acid-CoA ligase activity"/>
    <property type="evidence" value="ECO:0007669"/>
    <property type="project" value="TreeGrafter"/>
</dbReference>
<dbReference type="Proteomes" id="UP001190700">
    <property type="component" value="Unassembled WGS sequence"/>
</dbReference>
<accession>A0AAE0GYD0</accession>
<comment type="caution">
    <text evidence="5">The sequence shown here is derived from an EMBL/GenBank/DDBJ whole genome shotgun (WGS) entry which is preliminary data.</text>
</comment>
<dbReference type="Gene3D" id="3.30.300.30">
    <property type="match status" value="1"/>
</dbReference>
<dbReference type="InterPro" id="IPR025110">
    <property type="entry name" value="AMP-bd_C"/>
</dbReference>
<evidence type="ECO:0000256" key="2">
    <source>
        <dbReference type="ARBA" id="ARBA00022598"/>
    </source>
</evidence>
<evidence type="ECO:0000313" key="6">
    <source>
        <dbReference type="Proteomes" id="UP001190700"/>
    </source>
</evidence>
<proteinExistence type="inferred from homology"/>
<evidence type="ECO:0000256" key="1">
    <source>
        <dbReference type="ARBA" id="ARBA00006432"/>
    </source>
</evidence>
<evidence type="ECO:0000259" key="4">
    <source>
        <dbReference type="Pfam" id="PF13193"/>
    </source>
</evidence>